<dbReference type="CDD" id="cd00118">
    <property type="entry name" value="LysM"/>
    <property type="match status" value="3"/>
</dbReference>
<dbReference type="RefSeq" id="WP_196395898.1">
    <property type="nucleotide sequence ID" value="NZ_JADNYM010000006.1"/>
</dbReference>
<proteinExistence type="predicted"/>
<evidence type="ECO:0000313" key="4">
    <source>
        <dbReference type="Proteomes" id="UP000655366"/>
    </source>
</evidence>
<keyword evidence="1" id="KW-0732">Signal</keyword>
<dbReference type="EMBL" id="JADNYM010000006">
    <property type="protein sequence ID" value="MBG0738946.1"/>
    <property type="molecule type" value="Genomic_DNA"/>
</dbReference>
<dbReference type="InterPro" id="IPR008258">
    <property type="entry name" value="Transglycosylase_SLT_dom_1"/>
</dbReference>
<dbReference type="SUPFAM" id="SSF53955">
    <property type="entry name" value="Lysozyme-like"/>
    <property type="match status" value="1"/>
</dbReference>
<accession>A0A931CQ38</accession>
<dbReference type="PANTHER" id="PTHR33734">
    <property type="entry name" value="LYSM DOMAIN-CONTAINING GPI-ANCHORED PROTEIN 2"/>
    <property type="match status" value="1"/>
</dbReference>
<dbReference type="PANTHER" id="PTHR33734:SF22">
    <property type="entry name" value="MEMBRANE-BOUND LYTIC MUREIN TRANSGLYCOSYLASE D"/>
    <property type="match status" value="1"/>
</dbReference>
<evidence type="ECO:0000313" key="3">
    <source>
        <dbReference type="EMBL" id="MBG0738946.1"/>
    </source>
</evidence>
<dbReference type="InterPro" id="IPR036779">
    <property type="entry name" value="LysM_dom_sf"/>
</dbReference>
<protein>
    <submittedName>
        <fullName evidence="3">LysM peptidoglycan-binding domain-containing protein</fullName>
    </submittedName>
</protein>
<dbReference type="AlphaFoldDB" id="A0A931CQ38"/>
<dbReference type="InterPro" id="IPR023346">
    <property type="entry name" value="Lysozyme-like_dom_sf"/>
</dbReference>
<dbReference type="SUPFAM" id="SSF54106">
    <property type="entry name" value="LysM domain"/>
    <property type="match status" value="3"/>
</dbReference>
<dbReference type="Pfam" id="PF01464">
    <property type="entry name" value="SLT"/>
    <property type="match status" value="1"/>
</dbReference>
<dbReference type="InterPro" id="IPR018392">
    <property type="entry name" value="LysM"/>
</dbReference>
<evidence type="ECO:0000256" key="1">
    <source>
        <dbReference type="SAM" id="SignalP"/>
    </source>
</evidence>
<feature type="domain" description="LysM" evidence="2">
    <location>
        <begin position="117"/>
        <end position="161"/>
    </location>
</feature>
<dbReference type="Pfam" id="PF01476">
    <property type="entry name" value="LysM"/>
    <property type="match status" value="3"/>
</dbReference>
<name>A0A931CQ38_9MICC</name>
<evidence type="ECO:0000259" key="2">
    <source>
        <dbReference type="PROSITE" id="PS51782"/>
    </source>
</evidence>
<sequence>MSKPARRLSTTVTAGAALSAVVLSTLISGTSAHAAAPTAYHAPMQVSTGTYTVRSGDTLGGIAAKHGVSLAAVFAANNMNMRTIIYPGQMINVGPASPAPAAVPAPAPAAAAPTAQASVVVKGGDTLSAIAARNSVSLASVLAANKLQMNSIIYPGQEILLSAATAPAATSPAQVAPAITSITPLSSVISHIVKPGDTLSRIAASYAVSLSSVLAGNGMSLQTIIYPGQSILIGSTAPATAAAPVAAPAPAAVRSSGLSSAQLQGMVANTARSMGIDPSLALAFALQESGFRQNVTSSAGAIGTMQVMPSSGEWASQLAGRSLDLHDAQDNVTAGVSIIAALVRTSPSTEIAIASYYQGQYSVMHIGMYDDTKEYVASVLNHQQSFR</sequence>
<keyword evidence="4" id="KW-1185">Reference proteome</keyword>
<feature type="signal peptide" evidence="1">
    <location>
        <begin position="1"/>
        <end position="34"/>
    </location>
</feature>
<dbReference type="Gene3D" id="1.10.530.10">
    <property type="match status" value="1"/>
</dbReference>
<feature type="chain" id="PRO_5036989014" evidence="1">
    <location>
        <begin position="35"/>
        <end position="387"/>
    </location>
</feature>
<feature type="domain" description="LysM" evidence="2">
    <location>
        <begin position="189"/>
        <end position="233"/>
    </location>
</feature>
<organism evidence="3 4">
    <name type="scientific">Arthrobacter terrae</name>
    <dbReference type="NCBI Taxonomy" id="2935737"/>
    <lineage>
        <taxon>Bacteria</taxon>
        <taxon>Bacillati</taxon>
        <taxon>Actinomycetota</taxon>
        <taxon>Actinomycetes</taxon>
        <taxon>Micrococcales</taxon>
        <taxon>Micrococcaceae</taxon>
        <taxon>Arthrobacter</taxon>
    </lineage>
</organism>
<dbReference type="Gene3D" id="3.10.350.10">
    <property type="entry name" value="LysM domain"/>
    <property type="match status" value="3"/>
</dbReference>
<dbReference type="Proteomes" id="UP000655366">
    <property type="component" value="Unassembled WGS sequence"/>
</dbReference>
<gene>
    <name evidence="3" type="ORF">IV500_05850</name>
</gene>
<comment type="caution">
    <text evidence="3">The sequence shown here is derived from an EMBL/GenBank/DDBJ whole genome shotgun (WGS) entry which is preliminary data.</text>
</comment>
<feature type="domain" description="LysM" evidence="2">
    <location>
        <begin position="49"/>
        <end position="93"/>
    </location>
</feature>
<dbReference type="SMART" id="SM00257">
    <property type="entry name" value="LysM"/>
    <property type="match status" value="3"/>
</dbReference>
<dbReference type="PROSITE" id="PS51782">
    <property type="entry name" value="LYSM"/>
    <property type="match status" value="3"/>
</dbReference>
<reference evidence="3 4" key="1">
    <citation type="submission" date="2020-11" db="EMBL/GenBank/DDBJ databases">
        <title>Arthrobacter antarcticus sp. nov., isolated from Antarctic Soil.</title>
        <authorList>
            <person name="Li J."/>
        </authorList>
    </citation>
    <scope>NUCLEOTIDE SEQUENCE [LARGE SCALE GENOMIC DNA]</scope>
    <source>
        <strain evidence="3 4">Z1-20</strain>
    </source>
</reference>